<name>A0A2P5CSP4_TREOI</name>
<evidence type="ECO:0000313" key="3">
    <source>
        <dbReference type="Proteomes" id="UP000237000"/>
    </source>
</evidence>
<keyword evidence="1" id="KW-0732">Signal</keyword>
<proteinExistence type="predicted"/>
<reference evidence="3" key="1">
    <citation type="submission" date="2016-06" db="EMBL/GenBank/DDBJ databases">
        <title>Parallel loss of symbiosis genes in relatives of nitrogen-fixing non-legume Parasponia.</title>
        <authorList>
            <person name="Van Velzen R."/>
            <person name="Holmer R."/>
            <person name="Bu F."/>
            <person name="Rutten L."/>
            <person name="Van Zeijl A."/>
            <person name="Liu W."/>
            <person name="Santuari L."/>
            <person name="Cao Q."/>
            <person name="Sharma T."/>
            <person name="Shen D."/>
            <person name="Roswanjaya Y."/>
            <person name="Wardhani T."/>
            <person name="Kalhor M.S."/>
            <person name="Jansen J."/>
            <person name="Van den Hoogen J."/>
            <person name="Gungor B."/>
            <person name="Hartog M."/>
            <person name="Hontelez J."/>
            <person name="Verver J."/>
            <person name="Yang W.-C."/>
            <person name="Schijlen E."/>
            <person name="Repin R."/>
            <person name="Schilthuizen M."/>
            <person name="Schranz E."/>
            <person name="Heidstra R."/>
            <person name="Miyata K."/>
            <person name="Fedorova E."/>
            <person name="Kohlen W."/>
            <person name="Bisseling T."/>
            <person name="Smit S."/>
            <person name="Geurts R."/>
        </authorList>
    </citation>
    <scope>NUCLEOTIDE SEQUENCE [LARGE SCALE GENOMIC DNA]</scope>
    <source>
        <strain evidence="3">cv. RG33-2</strain>
    </source>
</reference>
<organism evidence="2 3">
    <name type="scientific">Trema orientale</name>
    <name type="common">Charcoal tree</name>
    <name type="synonym">Celtis orientalis</name>
    <dbReference type="NCBI Taxonomy" id="63057"/>
    <lineage>
        <taxon>Eukaryota</taxon>
        <taxon>Viridiplantae</taxon>
        <taxon>Streptophyta</taxon>
        <taxon>Embryophyta</taxon>
        <taxon>Tracheophyta</taxon>
        <taxon>Spermatophyta</taxon>
        <taxon>Magnoliopsida</taxon>
        <taxon>eudicotyledons</taxon>
        <taxon>Gunneridae</taxon>
        <taxon>Pentapetalae</taxon>
        <taxon>rosids</taxon>
        <taxon>fabids</taxon>
        <taxon>Rosales</taxon>
        <taxon>Cannabaceae</taxon>
        <taxon>Trema</taxon>
    </lineage>
</organism>
<protein>
    <recommendedName>
        <fullName evidence="4">Transmembrane protein</fullName>
    </recommendedName>
</protein>
<accession>A0A2P5CSP4</accession>
<sequence>MSCATCLLLTGMFVPGYGLIKRESTHLALRFDLFLSFLSFTYFKNRNCSNQVNVYLWIV</sequence>
<evidence type="ECO:0008006" key="4">
    <source>
        <dbReference type="Google" id="ProtNLM"/>
    </source>
</evidence>
<dbReference type="InParanoid" id="A0A2P5CSP4"/>
<feature type="signal peptide" evidence="1">
    <location>
        <begin position="1"/>
        <end position="18"/>
    </location>
</feature>
<dbReference type="AlphaFoldDB" id="A0A2P5CSP4"/>
<feature type="chain" id="PRO_5015157402" description="Transmembrane protein" evidence="1">
    <location>
        <begin position="19"/>
        <end position="59"/>
    </location>
</feature>
<evidence type="ECO:0000256" key="1">
    <source>
        <dbReference type="SAM" id="SignalP"/>
    </source>
</evidence>
<keyword evidence="3" id="KW-1185">Reference proteome</keyword>
<dbReference type="EMBL" id="JXTC01000331">
    <property type="protein sequence ID" value="PON64065.1"/>
    <property type="molecule type" value="Genomic_DNA"/>
</dbReference>
<dbReference type="Proteomes" id="UP000237000">
    <property type="component" value="Unassembled WGS sequence"/>
</dbReference>
<gene>
    <name evidence="2" type="ORF">TorRG33x02_274160</name>
</gene>
<comment type="caution">
    <text evidence="2">The sequence shown here is derived from an EMBL/GenBank/DDBJ whole genome shotgun (WGS) entry which is preliminary data.</text>
</comment>
<evidence type="ECO:0000313" key="2">
    <source>
        <dbReference type="EMBL" id="PON64065.1"/>
    </source>
</evidence>